<dbReference type="EMBL" id="CAJHNH020007656">
    <property type="protein sequence ID" value="CAG5134844.1"/>
    <property type="molecule type" value="Genomic_DNA"/>
</dbReference>
<dbReference type="AlphaFoldDB" id="A0A8S4A0N3"/>
<dbReference type="InterPro" id="IPR040441">
    <property type="entry name" value="CFA20/CFAP20DC"/>
</dbReference>
<reference evidence="2" key="1">
    <citation type="submission" date="2021-04" db="EMBL/GenBank/DDBJ databases">
        <authorList>
            <consortium name="Molecular Ecology Group"/>
        </authorList>
    </citation>
    <scope>NUCLEOTIDE SEQUENCE</scope>
</reference>
<dbReference type="InterPro" id="IPR007714">
    <property type="entry name" value="CFA20_dom"/>
</dbReference>
<keyword evidence="3" id="KW-1185">Reference proteome</keyword>
<evidence type="ECO:0000259" key="1">
    <source>
        <dbReference type="Pfam" id="PF05018"/>
    </source>
</evidence>
<sequence length="351" mass="40002">MDNLWQSPYVNTFKHFNLVTWKKATKEGEVVSLMDKTVKSTVYRITGSIPAGNFIQLPKTNTQSLGLTGRYFYLLFRPIPSKHFVVHLDVVTAENLTIRVSFSTLFKSFKSTSTWLQFPFVCGTPQGSLPPYAAEIVKDQSGPAPMVTKWTILCLDLQHILSVYLNRKFLYVKSIRLCANMLVKNVFTSDTLYDPGLTMSDAKRHGLTAQGICPLPRDMSYPLGKGEHWHDLYDWIRFPSESGHKTFDAIQMASSSSVMPPKRIQPQTLDVSKCVSDRVSMIHKLTAPRQPAKYVTVTKDLPEMPLDMSSNYNDEDVHIYAHPEKYIPDMEENGTVNGKIYWEDLMHLHFP</sequence>
<evidence type="ECO:0000313" key="3">
    <source>
        <dbReference type="Proteomes" id="UP000678393"/>
    </source>
</evidence>
<name>A0A8S4A0N3_9EUPU</name>
<gene>
    <name evidence="2" type="ORF">CUNI_LOCUS20402</name>
</gene>
<dbReference type="OrthoDB" id="6252103at2759"/>
<feature type="domain" description="CFA20" evidence="1">
    <location>
        <begin position="3"/>
        <end position="120"/>
    </location>
</feature>
<dbReference type="Pfam" id="PF05018">
    <property type="entry name" value="CFA20_dom"/>
    <property type="match status" value="2"/>
</dbReference>
<protein>
    <recommendedName>
        <fullName evidence="1">CFA20 domain-containing protein</fullName>
    </recommendedName>
</protein>
<feature type="non-terminal residue" evidence="2">
    <location>
        <position position="1"/>
    </location>
</feature>
<comment type="caution">
    <text evidence="2">The sequence shown here is derived from an EMBL/GenBank/DDBJ whole genome shotgun (WGS) entry which is preliminary data.</text>
</comment>
<feature type="domain" description="CFA20" evidence="1">
    <location>
        <begin position="143"/>
        <end position="194"/>
    </location>
</feature>
<proteinExistence type="predicted"/>
<dbReference type="PANTHER" id="PTHR12458">
    <property type="entry name" value="ORF PROTEIN"/>
    <property type="match status" value="1"/>
</dbReference>
<organism evidence="2 3">
    <name type="scientific">Candidula unifasciata</name>
    <dbReference type="NCBI Taxonomy" id="100452"/>
    <lineage>
        <taxon>Eukaryota</taxon>
        <taxon>Metazoa</taxon>
        <taxon>Spiralia</taxon>
        <taxon>Lophotrochozoa</taxon>
        <taxon>Mollusca</taxon>
        <taxon>Gastropoda</taxon>
        <taxon>Heterobranchia</taxon>
        <taxon>Euthyneura</taxon>
        <taxon>Panpulmonata</taxon>
        <taxon>Eupulmonata</taxon>
        <taxon>Stylommatophora</taxon>
        <taxon>Helicina</taxon>
        <taxon>Helicoidea</taxon>
        <taxon>Geomitridae</taxon>
        <taxon>Candidula</taxon>
    </lineage>
</organism>
<evidence type="ECO:0000313" key="2">
    <source>
        <dbReference type="EMBL" id="CAG5134844.1"/>
    </source>
</evidence>
<dbReference type="Proteomes" id="UP000678393">
    <property type="component" value="Unassembled WGS sequence"/>
</dbReference>
<accession>A0A8S4A0N3</accession>